<accession>A0AAU7CGT4</accession>
<feature type="transmembrane region" description="Helical" evidence="1">
    <location>
        <begin position="109"/>
        <end position="126"/>
    </location>
</feature>
<organism evidence="2">
    <name type="scientific">Singulisphaera sp. Ch08</name>
    <dbReference type="NCBI Taxonomy" id="3120278"/>
    <lineage>
        <taxon>Bacteria</taxon>
        <taxon>Pseudomonadati</taxon>
        <taxon>Planctomycetota</taxon>
        <taxon>Planctomycetia</taxon>
        <taxon>Isosphaerales</taxon>
        <taxon>Isosphaeraceae</taxon>
        <taxon>Singulisphaera</taxon>
    </lineage>
</organism>
<name>A0AAU7CGT4_9BACT</name>
<protein>
    <submittedName>
        <fullName evidence="2">ABC transporter permease</fullName>
    </submittedName>
</protein>
<dbReference type="EMBL" id="CP155447">
    <property type="protein sequence ID" value="XBH04347.1"/>
    <property type="molecule type" value="Genomic_DNA"/>
</dbReference>
<feature type="transmembrane region" description="Helical" evidence="1">
    <location>
        <begin position="260"/>
        <end position="283"/>
    </location>
</feature>
<feature type="transmembrane region" description="Helical" evidence="1">
    <location>
        <begin position="217"/>
        <end position="239"/>
    </location>
</feature>
<feature type="transmembrane region" description="Helical" evidence="1">
    <location>
        <begin position="176"/>
        <end position="197"/>
    </location>
</feature>
<dbReference type="AlphaFoldDB" id="A0AAU7CGT4"/>
<evidence type="ECO:0000313" key="2">
    <source>
        <dbReference type="EMBL" id="XBH04347.1"/>
    </source>
</evidence>
<feature type="transmembrane region" description="Helical" evidence="1">
    <location>
        <begin position="64"/>
        <end position="89"/>
    </location>
</feature>
<feature type="transmembrane region" description="Helical" evidence="1">
    <location>
        <begin position="20"/>
        <end position="44"/>
    </location>
</feature>
<dbReference type="InterPro" id="IPR030802">
    <property type="entry name" value="Permease_MalE"/>
</dbReference>
<reference evidence="2" key="1">
    <citation type="submission" date="2024-05" db="EMBL/GenBank/DDBJ databases">
        <title>Planctomycetes of the genus Singulisphaera possess chitinolytic capabilities.</title>
        <authorList>
            <person name="Ivanova A."/>
        </authorList>
    </citation>
    <scope>NUCLEOTIDE SEQUENCE</scope>
    <source>
        <strain evidence="2">Ch08T</strain>
    </source>
</reference>
<sequence>MHSSSFLELPLFSPLAILGRGALGGAAYLGSLGSLVISAVRSVFQPVGAVPPFVPTLARQTSSILAMGIPLVGLVHVGIGSFLSMQAYFGGTFVDGTGAVVGVGLIRNVAPLMTGLTLAGLLSALFTPELRERFTKALDADPRAIADRDPVPGQRESASLSPEPARLAAVRLSAGVIAGLVLSVWGVLVGTVVGWQVAQTLLGVSTDAFYSMFMEMIWLRDVAGLVIKGGAFALFAALFACHEGLRGTADAPGGPVPWAVFRATCFAAVATLALNSIWFLLFYHAGPAFGPTLMAPPGL</sequence>
<dbReference type="RefSeq" id="WP_406697099.1">
    <property type="nucleotide sequence ID" value="NZ_CP155447.1"/>
</dbReference>
<keyword evidence="1" id="KW-0472">Membrane</keyword>
<keyword evidence="1" id="KW-1133">Transmembrane helix</keyword>
<gene>
    <name evidence="2" type="ORF">V5E97_39560</name>
</gene>
<keyword evidence="1" id="KW-0812">Transmembrane</keyword>
<dbReference type="Pfam" id="PF02405">
    <property type="entry name" value="MlaE"/>
    <property type="match status" value="2"/>
</dbReference>
<proteinExistence type="predicted"/>
<dbReference type="GO" id="GO:0043190">
    <property type="term" value="C:ATP-binding cassette (ABC) transporter complex"/>
    <property type="evidence" value="ECO:0007669"/>
    <property type="project" value="InterPro"/>
</dbReference>
<evidence type="ECO:0000256" key="1">
    <source>
        <dbReference type="SAM" id="Phobius"/>
    </source>
</evidence>